<reference evidence="1" key="1">
    <citation type="submission" date="2019-08" db="EMBL/GenBank/DDBJ databases">
        <authorList>
            <person name="Kucharzyk K."/>
            <person name="Murdoch R.W."/>
            <person name="Higgins S."/>
            <person name="Loffler F."/>
        </authorList>
    </citation>
    <scope>NUCLEOTIDE SEQUENCE</scope>
</reference>
<accession>A0A645AWE8</accession>
<proteinExistence type="predicted"/>
<dbReference type="AlphaFoldDB" id="A0A645AWE8"/>
<evidence type="ECO:0000313" key="1">
    <source>
        <dbReference type="EMBL" id="MPM57477.1"/>
    </source>
</evidence>
<comment type="caution">
    <text evidence="1">The sequence shown here is derived from an EMBL/GenBank/DDBJ whole genome shotgun (WGS) entry which is preliminary data.</text>
</comment>
<dbReference type="EMBL" id="VSSQ01016291">
    <property type="protein sequence ID" value="MPM57477.1"/>
    <property type="molecule type" value="Genomic_DNA"/>
</dbReference>
<protein>
    <submittedName>
        <fullName evidence="1">Uncharacterized protein</fullName>
    </submittedName>
</protein>
<organism evidence="1">
    <name type="scientific">bioreactor metagenome</name>
    <dbReference type="NCBI Taxonomy" id="1076179"/>
    <lineage>
        <taxon>unclassified sequences</taxon>
        <taxon>metagenomes</taxon>
        <taxon>ecological metagenomes</taxon>
    </lineage>
</organism>
<sequence length="123" mass="13398">MVEARAVVLYPPNDFLVGVILSQVGFKQLNAGVDIIDGVAQVMCKSGGVISQHGSVFQMLIQRLIMLIFADVIDDDLDPDQGILHVHRQNMRQSWKSLAVSAVEGHFANIVGGDAFAGFFEGW</sequence>
<name>A0A645AWE8_9ZZZZ</name>
<gene>
    <name evidence="1" type="ORF">SDC9_104299</name>
</gene>